<evidence type="ECO:0000313" key="3">
    <source>
        <dbReference type="Proteomes" id="UP001432014"/>
    </source>
</evidence>
<accession>A0ABZ1W152</accession>
<protein>
    <submittedName>
        <fullName evidence="2">Maleylpyruvate isomerase N-terminal domain-containing protein</fullName>
    </submittedName>
</protein>
<keyword evidence="2" id="KW-0413">Isomerase</keyword>
<dbReference type="Pfam" id="PF11716">
    <property type="entry name" value="MDMPI_N"/>
    <property type="match status" value="1"/>
</dbReference>
<dbReference type="InterPro" id="IPR034660">
    <property type="entry name" value="DinB/YfiT-like"/>
</dbReference>
<dbReference type="InterPro" id="IPR024344">
    <property type="entry name" value="MDMPI_metal-binding"/>
</dbReference>
<evidence type="ECO:0000259" key="1">
    <source>
        <dbReference type="Pfam" id="PF11716"/>
    </source>
</evidence>
<dbReference type="RefSeq" id="WP_329500911.1">
    <property type="nucleotide sequence ID" value="NZ_CP108460.1"/>
</dbReference>
<dbReference type="Gene3D" id="1.20.120.450">
    <property type="entry name" value="dinb family like domain"/>
    <property type="match status" value="1"/>
</dbReference>
<organism evidence="2 3">
    <name type="scientific">Kitasatospora herbaricolor</name>
    <dbReference type="NCBI Taxonomy" id="68217"/>
    <lineage>
        <taxon>Bacteria</taxon>
        <taxon>Bacillati</taxon>
        <taxon>Actinomycetota</taxon>
        <taxon>Actinomycetes</taxon>
        <taxon>Kitasatosporales</taxon>
        <taxon>Streptomycetaceae</taxon>
        <taxon>Kitasatospora</taxon>
    </lineage>
</organism>
<reference evidence="2 3" key="1">
    <citation type="submission" date="2022-10" db="EMBL/GenBank/DDBJ databases">
        <title>The complete genomes of actinobacterial strains from the NBC collection.</title>
        <authorList>
            <person name="Joergensen T.S."/>
            <person name="Alvarez Arevalo M."/>
            <person name="Sterndorff E.B."/>
            <person name="Faurdal D."/>
            <person name="Vuksanovic O."/>
            <person name="Mourched A.-S."/>
            <person name="Charusanti P."/>
            <person name="Shaw S."/>
            <person name="Blin K."/>
            <person name="Weber T."/>
        </authorList>
    </citation>
    <scope>NUCLEOTIDE SEQUENCE [LARGE SCALE GENOMIC DNA]</scope>
    <source>
        <strain evidence="2 3">NBC_01247</strain>
    </source>
</reference>
<dbReference type="SUPFAM" id="SSF109854">
    <property type="entry name" value="DinB/YfiT-like putative metalloenzymes"/>
    <property type="match status" value="1"/>
</dbReference>
<gene>
    <name evidence="2" type="ORF">OG469_02940</name>
</gene>
<dbReference type="EMBL" id="CP108482">
    <property type="protein sequence ID" value="WUS54551.1"/>
    <property type="molecule type" value="Genomic_DNA"/>
</dbReference>
<proteinExistence type="predicted"/>
<dbReference type="Proteomes" id="UP001432014">
    <property type="component" value="Chromosome"/>
</dbReference>
<name>A0ABZ1W152_9ACTN</name>
<keyword evidence="3" id="KW-1185">Reference proteome</keyword>
<sequence>MDATDPTDGMSAVRRAYLETARTARDLLAEPAVAAAWHTPGALDLMTVGDLAGHLAGQAFLVPQVLAEPVPAAHRTPLPLLDYYAAVRWIGSAPDHPVNVRIRRAGAEAGAEGPQALTARTTATVDALRGALPAEPADRLVHLPHGPWTLRLDDFLVSRMMELAVHTDDLAFSVGLPTPPIPAAGLDTVIRLLTRLSVRRHGPTALLRTLARAERAPATVAAF</sequence>
<evidence type="ECO:0000313" key="2">
    <source>
        <dbReference type="EMBL" id="WUS54551.1"/>
    </source>
</evidence>
<feature type="domain" description="Mycothiol-dependent maleylpyruvate isomerase metal-binding" evidence="1">
    <location>
        <begin position="22"/>
        <end position="171"/>
    </location>
</feature>
<dbReference type="GO" id="GO:0016853">
    <property type="term" value="F:isomerase activity"/>
    <property type="evidence" value="ECO:0007669"/>
    <property type="project" value="UniProtKB-KW"/>
</dbReference>